<dbReference type="InterPro" id="IPR006564">
    <property type="entry name" value="Znf_PMZ"/>
</dbReference>
<dbReference type="RefSeq" id="XP_018858165.2">
    <property type="nucleotide sequence ID" value="XM_019002620.2"/>
</dbReference>
<comment type="function">
    <text evidence="5">Putative transcription activator involved in regulating light control of development.</text>
</comment>
<evidence type="ECO:0000256" key="2">
    <source>
        <dbReference type="ARBA" id="ARBA00022723"/>
    </source>
</evidence>
<keyword evidence="7" id="KW-1185">Reference proteome</keyword>
<dbReference type="SMART" id="SM00575">
    <property type="entry name" value="ZnF_PMZ"/>
    <property type="match status" value="1"/>
</dbReference>
<dbReference type="Pfam" id="PF04434">
    <property type="entry name" value="SWIM"/>
    <property type="match status" value="1"/>
</dbReference>
<feature type="compositionally biased region" description="Polar residues" evidence="6">
    <location>
        <begin position="278"/>
        <end position="288"/>
    </location>
</feature>
<comment type="subcellular location">
    <subcellularLocation>
        <location evidence="5">Nucleus</location>
    </subcellularLocation>
</comment>
<keyword evidence="2 5" id="KW-0479">Metal-binding</keyword>
<gene>
    <name evidence="8" type="primary">LOC109020201</name>
</gene>
<evidence type="ECO:0000256" key="4">
    <source>
        <dbReference type="ARBA" id="ARBA00022833"/>
    </source>
</evidence>
<sequence>MEKEIEDASRITTPIINPSTQDISRPLHPNYMPSYYGPVPHAWLPPFVPLPSASPDAWSNQQNQWNTTSATASSTAILSSSAPASSTAALYSSSIPMMGPPPTAYPYQWSNQQHPWISTSAPMSSSASSVSSSVAVSSSVQTSASVAASSCSALPTFIPPTSTNPYPCGSEENKVQQSNSVEEISEATLDSIEVEAQSTASFGNTVDTKKAGTDGDDITEEPKPGMHFESEDELMNYYKQYGKQYGFPIMTQRSKREKDGTMKYVTVGCARGGKARNRSSNGSKPRPTSKTDCKVRMNAMLKDEKLCVTSVFNTHNHGLSPRKARFFRCNREVNESVRRVLDTNDEAGIRMNKSFHALVTEAGGYENVPFGEKDCRNYIDKARHLRLGKGGAQALFEYFRRMQNKNDGFFSLMELDDDDRLKSVFWADARSRGAYNYFGDVVTFDTTYLTNRYGMPFAPFVGVNHHGQSILFGAGLISSEDTESFIWLFKTWLDCMDGKAPNVIITNQDRAMKNAIAIVFPHTRHRYCLWHILRKVPEKLGSHGQYKCGLKSKLLSCVYDSLTIEEFENSWKSLNDTFNLHENAWLQSLYAEKEFWVSFDNALKKKVENENQADFNSFNFTIPCISHLALEKKFQDVYTNAKFKEVQQEIMGMIYCHCRFEKMEGVIAIYSVDDQVKAEDFIKEVTYTLYFNEAECEAKCVCGLFEMRGVICRHILAIFSAKKVRELPEKYILDRWRKDIKRTYTIIPTNYDAVDQRPETVRYKRILRTFNEPSNTDSNVGGSTVDAFTEGSSKKVLSPHVVRGKGRPPCKRRMSKMKERVKKIKTKTANKRKDKGKSCTVRHRLDTEPLESTENQLGLSEMRMEENVQTPIMVNEESGQHPVMGTQESIQLGMDGTQPETKFGTQPSSF</sequence>
<evidence type="ECO:0000313" key="8">
    <source>
        <dbReference type="RefSeq" id="XP_018858165.2"/>
    </source>
</evidence>
<dbReference type="Pfam" id="PF10551">
    <property type="entry name" value="MULE"/>
    <property type="match status" value="1"/>
</dbReference>
<accession>A0A2I4HPT6</accession>
<dbReference type="GO" id="GO:0006355">
    <property type="term" value="P:regulation of DNA-templated transcription"/>
    <property type="evidence" value="ECO:0007669"/>
    <property type="project" value="UniProtKB-UniRule"/>
</dbReference>
<dbReference type="Proteomes" id="UP000235220">
    <property type="component" value="Chromosome 6"/>
</dbReference>
<evidence type="ECO:0000256" key="6">
    <source>
        <dbReference type="SAM" id="MobiDB-lite"/>
    </source>
</evidence>
<dbReference type="InterPro" id="IPR007527">
    <property type="entry name" value="Znf_SWIM"/>
</dbReference>
<dbReference type="PANTHER" id="PTHR31669">
    <property type="entry name" value="PROTEIN FAR1-RELATED SEQUENCE 10-RELATED"/>
    <property type="match status" value="1"/>
</dbReference>
<evidence type="ECO:0000256" key="5">
    <source>
        <dbReference type="RuleBase" id="RU367018"/>
    </source>
</evidence>
<proteinExistence type="inferred from homology"/>
<dbReference type="InterPro" id="IPR031052">
    <property type="entry name" value="FHY3/FAR1"/>
</dbReference>
<evidence type="ECO:0000313" key="7">
    <source>
        <dbReference type="Proteomes" id="UP000235220"/>
    </source>
</evidence>
<comment type="similarity">
    <text evidence="1 5">Belongs to the FHY3/FAR1 family.</text>
</comment>
<dbReference type="InterPro" id="IPR018289">
    <property type="entry name" value="MULE_transposase_dom"/>
</dbReference>
<evidence type="ECO:0000256" key="1">
    <source>
        <dbReference type="ARBA" id="ARBA00005889"/>
    </source>
</evidence>
<protein>
    <recommendedName>
        <fullName evidence="5">Protein FAR1-RELATED SEQUENCE</fullName>
    </recommendedName>
</protein>
<feature type="compositionally biased region" description="Polar residues" evidence="6">
    <location>
        <begin position="196"/>
        <end position="206"/>
    </location>
</feature>
<name>A0A2I4HPT6_JUGRE</name>
<feature type="region of interest" description="Disordered" evidence="6">
    <location>
        <begin position="271"/>
        <end position="291"/>
    </location>
</feature>
<keyword evidence="5" id="KW-0539">Nucleus</keyword>
<dbReference type="PANTHER" id="PTHR31669:SF283">
    <property type="entry name" value="PROTEIN FAR1-RELATED SEQUENCE"/>
    <property type="match status" value="1"/>
</dbReference>
<dbReference type="GeneID" id="109020201"/>
<dbReference type="KEGG" id="jre:109020201"/>
<dbReference type="OrthoDB" id="1842376at2759"/>
<dbReference type="Pfam" id="PF03101">
    <property type="entry name" value="FAR1"/>
    <property type="match status" value="1"/>
</dbReference>
<evidence type="ECO:0000256" key="3">
    <source>
        <dbReference type="ARBA" id="ARBA00022771"/>
    </source>
</evidence>
<keyword evidence="3 5" id="KW-0863">Zinc-finger</keyword>
<dbReference type="AlphaFoldDB" id="A0A2I4HPT6"/>
<dbReference type="Gramene" id="Jr06_00940_p1">
    <property type="protein sequence ID" value="cds.Jr06_00940_p1"/>
    <property type="gene ID" value="Jr06_00940"/>
</dbReference>
<dbReference type="InterPro" id="IPR004330">
    <property type="entry name" value="FAR1_DNA_bnd_dom"/>
</dbReference>
<keyword evidence="4 5" id="KW-0862">Zinc</keyword>
<feature type="region of interest" description="Disordered" evidence="6">
    <location>
        <begin position="196"/>
        <end position="227"/>
    </location>
</feature>
<reference evidence="8" key="1">
    <citation type="submission" date="2025-08" db="UniProtKB">
        <authorList>
            <consortium name="RefSeq"/>
        </authorList>
    </citation>
    <scope>IDENTIFICATION</scope>
    <source>
        <tissue evidence="8">Leaves</tissue>
    </source>
</reference>
<dbReference type="GO" id="GO:0005634">
    <property type="term" value="C:nucleus"/>
    <property type="evidence" value="ECO:0007669"/>
    <property type="project" value="UniProtKB-SubCell"/>
</dbReference>
<dbReference type="GO" id="GO:0008270">
    <property type="term" value="F:zinc ion binding"/>
    <property type="evidence" value="ECO:0007669"/>
    <property type="project" value="UniProtKB-UniRule"/>
</dbReference>
<organism evidence="7 8">
    <name type="scientific">Juglans regia</name>
    <name type="common">English walnut</name>
    <dbReference type="NCBI Taxonomy" id="51240"/>
    <lineage>
        <taxon>Eukaryota</taxon>
        <taxon>Viridiplantae</taxon>
        <taxon>Streptophyta</taxon>
        <taxon>Embryophyta</taxon>
        <taxon>Tracheophyta</taxon>
        <taxon>Spermatophyta</taxon>
        <taxon>Magnoliopsida</taxon>
        <taxon>eudicotyledons</taxon>
        <taxon>Gunneridae</taxon>
        <taxon>Pentapetalae</taxon>
        <taxon>rosids</taxon>
        <taxon>fabids</taxon>
        <taxon>Fagales</taxon>
        <taxon>Juglandaceae</taxon>
        <taxon>Juglans</taxon>
    </lineage>
</organism>
<dbReference type="PROSITE" id="PS50966">
    <property type="entry name" value="ZF_SWIM"/>
    <property type="match status" value="1"/>
</dbReference>